<proteinExistence type="predicted"/>
<organism evidence="1">
    <name type="scientific">Aphanomyces astaci</name>
    <name type="common">Crayfish plague agent</name>
    <dbReference type="NCBI Taxonomy" id="112090"/>
    <lineage>
        <taxon>Eukaryota</taxon>
        <taxon>Sar</taxon>
        <taxon>Stramenopiles</taxon>
        <taxon>Oomycota</taxon>
        <taxon>Saprolegniomycetes</taxon>
        <taxon>Saprolegniales</taxon>
        <taxon>Verrucalvaceae</taxon>
        <taxon>Aphanomyces</taxon>
    </lineage>
</organism>
<evidence type="ECO:0000313" key="1">
    <source>
        <dbReference type="EMBL" id="ETV83846.1"/>
    </source>
</evidence>
<dbReference type="GeneID" id="20806452"/>
<dbReference type="AlphaFoldDB" id="W4GWY6"/>
<gene>
    <name evidence="1" type="ORF">H257_04456</name>
</gene>
<name>W4GWY6_APHAT</name>
<dbReference type="RefSeq" id="XP_009827276.1">
    <property type="nucleotide sequence ID" value="XM_009828974.1"/>
</dbReference>
<reference evidence="1" key="1">
    <citation type="submission" date="2013-12" db="EMBL/GenBank/DDBJ databases">
        <title>The Genome Sequence of Aphanomyces astaci APO3.</title>
        <authorList>
            <consortium name="The Broad Institute Genomics Platform"/>
            <person name="Russ C."/>
            <person name="Tyler B."/>
            <person name="van West P."/>
            <person name="Dieguez-Uribeondo J."/>
            <person name="Young S.K."/>
            <person name="Zeng Q."/>
            <person name="Gargeya S."/>
            <person name="Fitzgerald M."/>
            <person name="Abouelleil A."/>
            <person name="Alvarado L."/>
            <person name="Chapman S.B."/>
            <person name="Gainer-Dewar J."/>
            <person name="Goldberg J."/>
            <person name="Griggs A."/>
            <person name="Gujja S."/>
            <person name="Hansen M."/>
            <person name="Howarth C."/>
            <person name="Imamovic A."/>
            <person name="Ireland A."/>
            <person name="Larimer J."/>
            <person name="McCowan C."/>
            <person name="Murphy C."/>
            <person name="Pearson M."/>
            <person name="Poon T.W."/>
            <person name="Priest M."/>
            <person name="Roberts A."/>
            <person name="Saif S."/>
            <person name="Shea T."/>
            <person name="Sykes S."/>
            <person name="Wortman J."/>
            <person name="Nusbaum C."/>
            <person name="Birren B."/>
        </authorList>
    </citation>
    <scope>NUCLEOTIDE SEQUENCE [LARGE SCALE GENOMIC DNA]</scope>
    <source>
        <strain evidence="1">APO3</strain>
    </source>
</reference>
<sequence length="112" mass="13166">MSRKLLINFVTLQPWASLSRRGRPGHFNRASCIRCRKKCNFAIRCCTSFSVLMTRNESSSISSNTLLKTESRWHVLWWQHGPVVKRRRAIFLSWAKAEYRRCTRVSWGPAHT</sequence>
<dbReference type="VEuPathDB" id="FungiDB:H257_04456"/>
<protein>
    <submittedName>
        <fullName evidence="1">Uncharacterized protein</fullName>
    </submittedName>
</protein>
<dbReference type="EMBL" id="KI913120">
    <property type="protein sequence ID" value="ETV83846.1"/>
    <property type="molecule type" value="Genomic_DNA"/>
</dbReference>
<accession>W4GWY6</accession>